<keyword evidence="5" id="KW-0539">Nucleus</keyword>
<feature type="region of interest" description="Disordered" evidence="6">
    <location>
        <begin position="129"/>
        <end position="161"/>
    </location>
</feature>
<dbReference type="GeneID" id="98159984"/>
<dbReference type="InterPro" id="IPR052207">
    <property type="entry name" value="Max-like/E-box_TFs"/>
</dbReference>
<comment type="caution">
    <text evidence="8">The sequence shown here is derived from an EMBL/GenBank/DDBJ whole genome shotgun (WGS) entry which is preliminary data.</text>
</comment>
<keyword evidence="4" id="KW-0804">Transcription</keyword>
<dbReference type="RefSeq" id="XP_070902012.1">
    <property type="nucleotide sequence ID" value="XM_071044820.1"/>
</dbReference>
<evidence type="ECO:0000256" key="2">
    <source>
        <dbReference type="ARBA" id="ARBA00023015"/>
    </source>
</evidence>
<dbReference type="PANTHER" id="PTHR15741:SF27">
    <property type="entry name" value="TRANSCRIPTION FACTOR AP-4"/>
    <property type="match status" value="1"/>
</dbReference>
<feature type="compositionally biased region" description="Polar residues" evidence="6">
    <location>
        <begin position="130"/>
        <end position="143"/>
    </location>
</feature>
<dbReference type="PROSITE" id="PS50888">
    <property type="entry name" value="BHLH"/>
    <property type="match status" value="1"/>
</dbReference>
<keyword evidence="3" id="KW-0238">DNA-binding</keyword>
<evidence type="ECO:0000256" key="6">
    <source>
        <dbReference type="SAM" id="MobiDB-lite"/>
    </source>
</evidence>
<evidence type="ECO:0000259" key="7">
    <source>
        <dbReference type="PROSITE" id="PS50888"/>
    </source>
</evidence>
<feature type="domain" description="BHLH" evidence="7">
    <location>
        <begin position="231"/>
        <end position="282"/>
    </location>
</feature>
<evidence type="ECO:0000256" key="1">
    <source>
        <dbReference type="ARBA" id="ARBA00004123"/>
    </source>
</evidence>
<proteinExistence type="predicted"/>
<accession>A0ABR4KTI7</accession>
<dbReference type="Proteomes" id="UP001610444">
    <property type="component" value="Unassembled WGS sequence"/>
</dbReference>
<name>A0ABR4KTI7_9EURO</name>
<protein>
    <recommendedName>
        <fullName evidence="7">BHLH domain-containing protein</fullName>
    </recommendedName>
</protein>
<dbReference type="InterPro" id="IPR036638">
    <property type="entry name" value="HLH_DNA-bd_sf"/>
</dbReference>
<evidence type="ECO:0000313" key="9">
    <source>
        <dbReference type="Proteomes" id="UP001610444"/>
    </source>
</evidence>
<evidence type="ECO:0000256" key="3">
    <source>
        <dbReference type="ARBA" id="ARBA00023125"/>
    </source>
</evidence>
<keyword evidence="2" id="KW-0805">Transcription regulation</keyword>
<dbReference type="Gene3D" id="4.10.280.10">
    <property type="entry name" value="Helix-loop-helix DNA-binding domain"/>
    <property type="match status" value="1"/>
</dbReference>
<evidence type="ECO:0000256" key="4">
    <source>
        <dbReference type="ARBA" id="ARBA00023163"/>
    </source>
</evidence>
<comment type="subcellular location">
    <subcellularLocation>
        <location evidence="1">Nucleus</location>
    </subcellularLocation>
</comment>
<reference evidence="8 9" key="1">
    <citation type="submission" date="2024-07" db="EMBL/GenBank/DDBJ databases">
        <title>Section-level genome sequencing and comparative genomics of Aspergillus sections Usti and Cavernicolus.</title>
        <authorList>
            <consortium name="Lawrence Berkeley National Laboratory"/>
            <person name="Nybo J.L."/>
            <person name="Vesth T.C."/>
            <person name="Theobald S."/>
            <person name="Frisvad J.C."/>
            <person name="Larsen T.O."/>
            <person name="Kjaerboelling I."/>
            <person name="Rothschild-Mancinelli K."/>
            <person name="Lyhne E.K."/>
            <person name="Kogle M.E."/>
            <person name="Barry K."/>
            <person name="Clum A."/>
            <person name="Na H."/>
            <person name="Ledsgaard L."/>
            <person name="Lin J."/>
            <person name="Lipzen A."/>
            <person name="Kuo A."/>
            <person name="Riley R."/>
            <person name="Mondo S."/>
            <person name="LaButti K."/>
            <person name="Haridas S."/>
            <person name="Pangalinan J."/>
            <person name="Salamov A.A."/>
            <person name="Simmons B.A."/>
            <person name="Magnuson J.K."/>
            <person name="Chen J."/>
            <person name="Drula E."/>
            <person name="Henrissat B."/>
            <person name="Wiebenga A."/>
            <person name="Lubbers R.J."/>
            <person name="Gomes A.C."/>
            <person name="Macurrencykelacurrency M.R."/>
            <person name="Stajich J."/>
            <person name="Grigoriev I.V."/>
            <person name="Mortensen U.H."/>
            <person name="De vries R.P."/>
            <person name="Baker S.E."/>
            <person name="Andersen M.R."/>
        </authorList>
    </citation>
    <scope>NUCLEOTIDE SEQUENCE [LARGE SCALE GENOMIC DNA]</scope>
    <source>
        <strain evidence="8 9">CBS 756.74</strain>
    </source>
</reference>
<organism evidence="8 9">
    <name type="scientific">Aspergillus pseudodeflectus</name>
    <dbReference type="NCBI Taxonomy" id="176178"/>
    <lineage>
        <taxon>Eukaryota</taxon>
        <taxon>Fungi</taxon>
        <taxon>Dikarya</taxon>
        <taxon>Ascomycota</taxon>
        <taxon>Pezizomycotina</taxon>
        <taxon>Eurotiomycetes</taxon>
        <taxon>Eurotiomycetidae</taxon>
        <taxon>Eurotiales</taxon>
        <taxon>Aspergillaceae</taxon>
        <taxon>Aspergillus</taxon>
        <taxon>Aspergillus subgen. Nidulantes</taxon>
    </lineage>
</organism>
<dbReference type="PANTHER" id="PTHR15741">
    <property type="entry name" value="BASIC HELIX-LOOP-HELIX ZIP TRANSCRIPTION FACTOR"/>
    <property type="match status" value="1"/>
</dbReference>
<evidence type="ECO:0000313" key="8">
    <source>
        <dbReference type="EMBL" id="KAL2855605.1"/>
    </source>
</evidence>
<sequence>MVDDSSAAEAAPFGYIVSHGSPDPPTPRPVAWKNGIQGDPCVFRDGRYPASTHHNVTMDTSSGYWFFYGTATDHHFEPFSRFDSAQPTTWSWPCAGSEGRAEISAAAQLGTPRDNIPLHSNYSWEHLDRQSTVSHTTTQSPLQIDTKPKPDPLDWGSDTSFQANNSYNIPAHQPSEKDTVDRLLENTKWLILHYEEVSGRLLTKPRQMIRGRPRGSVNKLPRMSAARTDYLKKAAHIRSEQQRRDVVNKGFEELKDLVPGLRGQSFSKSDTLHVVCDWIEEFSQANEGLRAELEELDRNMRQPGI</sequence>
<dbReference type="Pfam" id="PF00010">
    <property type="entry name" value="HLH"/>
    <property type="match status" value="1"/>
</dbReference>
<keyword evidence="9" id="KW-1185">Reference proteome</keyword>
<dbReference type="SMART" id="SM00353">
    <property type="entry name" value="HLH"/>
    <property type="match status" value="1"/>
</dbReference>
<dbReference type="EMBL" id="JBFXLR010000009">
    <property type="protein sequence ID" value="KAL2855605.1"/>
    <property type="molecule type" value="Genomic_DNA"/>
</dbReference>
<evidence type="ECO:0000256" key="5">
    <source>
        <dbReference type="ARBA" id="ARBA00023242"/>
    </source>
</evidence>
<dbReference type="InterPro" id="IPR011598">
    <property type="entry name" value="bHLH_dom"/>
</dbReference>
<dbReference type="CDD" id="cd11404">
    <property type="entry name" value="bHLHzip_Mlx_like"/>
    <property type="match status" value="1"/>
</dbReference>
<gene>
    <name evidence="8" type="ORF">BJX68DRAFT_263962</name>
</gene>
<dbReference type="SUPFAM" id="SSF47459">
    <property type="entry name" value="HLH, helix-loop-helix DNA-binding domain"/>
    <property type="match status" value="1"/>
</dbReference>